<accession>A0A7J6MPY2</accession>
<name>A0A7J6MPY2_PERCH</name>
<evidence type="ECO:0000313" key="1">
    <source>
        <dbReference type="EMBL" id="KAF4673659.1"/>
    </source>
</evidence>
<evidence type="ECO:0000313" key="2">
    <source>
        <dbReference type="Proteomes" id="UP000591131"/>
    </source>
</evidence>
<gene>
    <name evidence="1" type="ORF">FOL47_010242</name>
</gene>
<sequence>MALFASSSSLREFIEIRGKVKRPLLLLAVWVVSFFAMGCPSPCRVQNGLYEGELKGNHFVMFFGQALRTVDKAKEYATKIYIWGKDPEVICKTFCYGTDSEAECPLPETCCDLLRNRVNVTTKVLHVSVADCHYAVYFDDGYMFPVYLSK</sequence>
<dbReference type="EMBL" id="JAAPAO010000078">
    <property type="protein sequence ID" value="KAF4673659.1"/>
    <property type="molecule type" value="Genomic_DNA"/>
</dbReference>
<organism evidence="1 2">
    <name type="scientific">Perkinsus chesapeaki</name>
    <name type="common">Clam parasite</name>
    <name type="synonym">Perkinsus andrewsi</name>
    <dbReference type="NCBI Taxonomy" id="330153"/>
    <lineage>
        <taxon>Eukaryota</taxon>
        <taxon>Sar</taxon>
        <taxon>Alveolata</taxon>
        <taxon>Perkinsozoa</taxon>
        <taxon>Perkinsea</taxon>
        <taxon>Perkinsida</taxon>
        <taxon>Perkinsidae</taxon>
        <taxon>Perkinsus</taxon>
    </lineage>
</organism>
<protein>
    <submittedName>
        <fullName evidence="1">Uncharacterized protein</fullName>
    </submittedName>
</protein>
<reference evidence="1 2" key="1">
    <citation type="submission" date="2020-04" db="EMBL/GenBank/DDBJ databases">
        <title>Perkinsus chesapeaki whole genome sequence.</title>
        <authorList>
            <person name="Bogema D.R."/>
        </authorList>
    </citation>
    <scope>NUCLEOTIDE SEQUENCE [LARGE SCALE GENOMIC DNA]</scope>
    <source>
        <strain evidence="1">ATCC PRA-425</strain>
    </source>
</reference>
<keyword evidence="2" id="KW-1185">Reference proteome</keyword>
<proteinExistence type="predicted"/>
<dbReference type="Proteomes" id="UP000591131">
    <property type="component" value="Unassembled WGS sequence"/>
</dbReference>
<dbReference type="AlphaFoldDB" id="A0A7J6MPY2"/>
<comment type="caution">
    <text evidence="1">The sequence shown here is derived from an EMBL/GenBank/DDBJ whole genome shotgun (WGS) entry which is preliminary data.</text>
</comment>